<dbReference type="InterPro" id="IPR050816">
    <property type="entry name" value="Flavin-dep_Halogenase_NPB"/>
</dbReference>
<dbReference type="Gene3D" id="3.50.50.60">
    <property type="entry name" value="FAD/NAD(P)-binding domain"/>
    <property type="match status" value="1"/>
</dbReference>
<dbReference type="EMBL" id="JACAZH010000024">
    <property type="protein sequence ID" value="KAF7342901.1"/>
    <property type="molecule type" value="Genomic_DNA"/>
</dbReference>
<evidence type="ECO:0000256" key="1">
    <source>
        <dbReference type="ARBA" id="ARBA00005706"/>
    </source>
</evidence>
<dbReference type="Pfam" id="PF04820">
    <property type="entry name" value="Trp_halogenase"/>
    <property type="match status" value="2"/>
</dbReference>
<dbReference type="GO" id="GO:0140907">
    <property type="term" value="F:flavin-dependent halogenase activity"/>
    <property type="evidence" value="ECO:0007669"/>
    <property type="project" value="UniProtKB-ARBA"/>
</dbReference>
<dbReference type="PRINTS" id="PR00420">
    <property type="entry name" value="RNGMNOXGNASE"/>
</dbReference>
<comment type="similarity">
    <text evidence="1">Belongs to the flavin-dependent halogenase family.</text>
</comment>
<evidence type="ECO:0000313" key="6">
    <source>
        <dbReference type="Proteomes" id="UP000623467"/>
    </source>
</evidence>
<dbReference type="Proteomes" id="UP000623467">
    <property type="component" value="Unassembled WGS sequence"/>
</dbReference>
<comment type="caution">
    <text evidence="5">The sequence shown here is derived from an EMBL/GenBank/DDBJ whole genome shotgun (WGS) entry which is preliminary data.</text>
</comment>
<gene>
    <name evidence="5" type="ORF">MSAN_02006500</name>
</gene>
<organism evidence="5 6">
    <name type="scientific">Mycena sanguinolenta</name>
    <dbReference type="NCBI Taxonomy" id="230812"/>
    <lineage>
        <taxon>Eukaryota</taxon>
        <taxon>Fungi</taxon>
        <taxon>Dikarya</taxon>
        <taxon>Basidiomycota</taxon>
        <taxon>Agaricomycotina</taxon>
        <taxon>Agaricomycetes</taxon>
        <taxon>Agaricomycetidae</taxon>
        <taxon>Agaricales</taxon>
        <taxon>Marasmiineae</taxon>
        <taxon>Mycenaceae</taxon>
        <taxon>Mycena</taxon>
    </lineage>
</organism>
<dbReference type="GO" id="GO:0004497">
    <property type="term" value="F:monooxygenase activity"/>
    <property type="evidence" value="ECO:0007669"/>
    <property type="project" value="UniProtKB-KW"/>
</dbReference>
<name>A0A8H6XLW9_9AGAR</name>
<dbReference type="AlphaFoldDB" id="A0A8H6XLW9"/>
<dbReference type="GO" id="GO:0044550">
    <property type="term" value="P:secondary metabolite biosynthetic process"/>
    <property type="evidence" value="ECO:0007669"/>
    <property type="project" value="UniProtKB-ARBA"/>
</dbReference>
<keyword evidence="6" id="KW-1185">Reference proteome</keyword>
<evidence type="ECO:0000256" key="4">
    <source>
        <dbReference type="ARBA" id="ARBA00049364"/>
    </source>
</evidence>
<protein>
    <submittedName>
        <fullName evidence="5">FAD/NAD P-binding domain-containing protein</fullName>
    </submittedName>
</protein>
<dbReference type="PANTHER" id="PTHR43747">
    <property type="entry name" value="FAD-BINDING PROTEIN"/>
    <property type="match status" value="1"/>
</dbReference>
<sequence>MTATPPNMIPTKTQILVIGAGPAGSYSATALAREGFDVTIIERDVFPRYHIGESLLPSCRPFLKFIEADEIVKNYGFADKPGAAVKLNQHKREGYTDFIANDPDNGSWNVTRSEFDDLLLRHGGRNGVKICEGVKIKNILFDDSGKQPIAAEWETKDGTEGSINFEYLVDASGKQGLMSTRYLRNRHFNASLRNVACWGYWEGTGMYAPDGHTDRHGAPWFEAMTDETGWCWFIPLKGGVVSVGVVETEVSSIAKKRAMTGDTSLSAHYHAQLKLSPGLTKLLGNGKLVTEIKSAGDYSYSATAYAGPNYRMVGDAAAFIDPFFSSGVHLALTGALSAAASIAASIRKHSTEEQAAAYHDAKVGTSYTRFLLVVLGVYKQIKAQEEPVFSDIDEDNFDRAFQFLRPIIQGAADADPGMTERELQDTMDFCQHVFAPTDIAMIGEVEKKLGSEVVSPEAPIMSVASVMALAGSDKDSQTVLLKANARKPLAEMYGCNSAEVLEGFYQSMERGKLGLIKA</sequence>
<dbReference type="OrthoDB" id="3340390at2759"/>
<dbReference type="PANTHER" id="PTHR43747:SF5">
    <property type="entry name" value="FAD-BINDING DOMAIN-CONTAINING PROTEIN"/>
    <property type="match status" value="1"/>
</dbReference>
<keyword evidence="3" id="KW-0503">Monooxygenase</keyword>
<evidence type="ECO:0000256" key="3">
    <source>
        <dbReference type="ARBA" id="ARBA00023033"/>
    </source>
</evidence>
<dbReference type="InterPro" id="IPR006905">
    <property type="entry name" value="Flavin_halogenase"/>
</dbReference>
<dbReference type="SUPFAM" id="SSF51905">
    <property type="entry name" value="FAD/NAD(P)-binding domain"/>
    <property type="match status" value="1"/>
</dbReference>
<comment type="catalytic activity">
    <reaction evidence="4">
        <text>melleolide F + FADH2 + chloride + O2 = 6'-chloromelleolide F + FAD + 2 H2O + H(+)</text>
        <dbReference type="Rhea" id="RHEA:67160"/>
        <dbReference type="ChEBI" id="CHEBI:15377"/>
        <dbReference type="ChEBI" id="CHEBI:15378"/>
        <dbReference type="ChEBI" id="CHEBI:15379"/>
        <dbReference type="ChEBI" id="CHEBI:17996"/>
        <dbReference type="ChEBI" id="CHEBI:57692"/>
        <dbReference type="ChEBI" id="CHEBI:58307"/>
        <dbReference type="ChEBI" id="CHEBI:167712"/>
        <dbReference type="ChEBI" id="CHEBI:167713"/>
    </reaction>
    <physiologicalReaction direction="left-to-right" evidence="4">
        <dbReference type="Rhea" id="RHEA:67161"/>
    </physiologicalReaction>
</comment>
<accession>A0A8H6XLW9</accession>
<evidence type="ECO:0000313" key="5">
    <source>
        <dbReference type="EMBL" id="KAF7342901.1"/>
    </source>
</evidence>
<reference evidence="5" key="1">
    <citation type="submission" date="2020-05" db="EMBL/GenBank/DDBJ databases">
        <title>Mycena genomes resolve the evolution of fungal bioluminescence.</title>
        <authorList>
            <person name="Tsai I.J."/>
        </authorList>
    </citation>
    <scope>NUCLEOTIDE SEQUENCE</scope>
    <source>
        <strain evidence="5">160909Yilan</strain>
    </source>
</reference>
<dbReference type="InterPro" id="IPR036188">
    <property type="entry name" value="FAD/NAD-bd_sf"/>
</dbReference>
<evidence type="ECO:0000256" key="2">
    <source>
        <dbReference type="ARBA" id="ARBA00023002"/>
    </source>
</evidence>
<proteinExistence type="inferred from homology"/>
<keyword evidence="2" id="KW-0560">Oxidoreductase</keyword>